<comment type="caution">
    <text evidence="1">The sequence shown here is derived from an EMBL/GenBank/DDBJ whole genome shotgun (WGS) entry which is preliminary data.</text>
</comment>
<name>X1UIA6_9ZZZZ</name>
<evidence type="ECO:0000313" key="1">
    <source>
        <dbReference type="EMBL" id="GAI99615.1"/>
    </source>
</evidence>
<gene>
    <name evidence="1" type="ORF">S12H4_29717</name>
</gene>
<dbReference type="EMBL" id="BARW01017168">
    <property type="protein sequence ID" value="GAI99615.1"/>
    <property type="molecule type" value="Genomic_DNA"/>
</dbReference>
<accession>X1UIA6</accession>
<sequence>MNVDARIGVESPPFPRYVRRGDCERCGACCLVEECEHLSINDEGLATCLIYNDADRPLKCKLYPANPPLNFETCGYYFIDLWENNREIKYGDELR</sequence>
<protein>
    <submittedName>
        <fullName evidence="1">Uncharacterized protein</fullName>
    </submittedName>
</protein>
<organism evidence="1">
    <name type="scientific">marine sediment metagenome</name>
    <dbReference type="NCBI Taxonomy" id="412755"/>
    <lineage>
        <taxon>unclassified sequences</taxon>
        <taxon>metagenomes</taxon>
        <taxon>ecological metagenomes</taxon>
    </lineage>
</organism>
<dbReference type="AlphaFoldDB" id="X1UIA6"/>
<reference evidence="1" key="1">
    <citation type="journal article" date="2014" name="Front. Microbiol.">
        <title>High frequency of phylogenetically diverse reductive dehalogenase-homologous genes in deep subseafloor sedimentary metagenomes.</title>
        <authorList>
            <person name="Kawai M."/>
            <person name="Futagami T."/>
            <person name="Toyoda A."/>
            <person name="Takaki Y."/>
            <person name="Nishi S."/>
            <person name="Hori S."/>
            <person name="Arai W."/>
            <person name="Tsubouchi T."/>
            <person name="Morono Y."/>
            <person name="Uchiyama I."/>
            <person name="Ito T."/>
            <person name="Fujiyama A."/>
            <person name="Inagaki F."/>
            <person name="Takami H."/>
        </authorList>
    </citation>
    <scope>NUCLEOTIDE SEQUENCE</scope>
    <source>
        <strain evidence="1">Expedition CK06-06</strain>
    </source>
</reference>
<proteinExistence type="predicted"/>